<sequence length="115" mass="12439">MGFWGRLLVNTLLFIAIAGFFQGSFYVASLTTAIIAAFVLAILNTLVKPVLFILSLPINILTLGLFSIVLNAFMLEATSYIVGSDFQFTSFGMAMLVSIIMSICNAVLSNNQSTE</sequence>
<organism evidence="3 5">
    <name type="scientific">Apilactobacillus micheneri</name>
    <dbReference type="NCBI Taxonomy" id="1899430"/>
    <lineage>
        <taxon>Bacteria</taxon>
        <taxon>Bacillati</taxon>
        <taxon>Bacillota</taxon>
        <taxon>Bacilli</taxon>
        <taxon>Lactobacillales</taxon>
        <taxon>Lactobacillaceae</taxon>
        <taxon>Apilactobacillus</taxon>
    </lineage>
</organism>
<reference evidence="3 4" key="1">
    <citation type="submission" date="2018-08" db="EMBL/GenBank/DDBJ databases">
        <title>Comparative genomics of wild bee and flower associated Lactobacillus reveals potential adaptation to the bee host.</title>
        <authorList>
            <person name="Vuong H.Q."/>
            <person name="Mcfrederick Q.S."/>
        </authorList>
    </citation>
    <scope>NUCLEOTIDE SEQUENCE</scope>
    <source>
        <strain evidence="2 4">HV_13</strain>
        <strain evidence="3">HV_63</strain>
    </source>
</reference>
<dbReference type="Proteomes" id="UP000784700">
    <property type="component" value="Unassembled WGS sequence"/>
</dbReference>
<keyword evidence="4" id="KW-1185">Reference proteome</keyword>
<evidence type="ECO:0000313" key="5">
    <source>
        <dbReference type="Proteomes" id="UP000784700"/>
    </source>
</evidence>
<dbReference type="AlphaFoldDB" id="A0A2S2JLF0"/>
<dbReference type="RefSeq" id="WP_105964933.1">
    <property type="nucleotide sequence ID" value="NZ_BAABXB010000209.1"/>
</dbReference>
<dbReference type="PANTHER" id="PTHR37309:SF1">
    <property type="entry name" value="SLR0284 PROTEIN"/>
    <property type="match status" value="1"/>
</dbReference>
<comment type="caution">
    <text evidence="3">The sequence shown here is derived from an EMBL/GenBank/DDBJ whole genome shotgun (WGS) entry which is preliminary data.</text>
</comment>
<gene>
    <name evidence="2" type="ORF">DY114_06180</name>
    <name evidence="3" type="ORF">DY130_05980</name>
</gene>
<proteinExistence type="predicted"/>
<evidence type="ECO:0000313" key="2">
    <source>
        <dbReference type="EMBL" id="TPR24240.1"/>
    </source>
</evidence>
<accession>A0A2S2JLF0</accession>
<feature type="transmembrane region" description="Helical" evidence="1">
    <location>
        <begin position="86"/>
        <end position="108"/>
    </location>
</feature>
<feature type="transmembrane region" description="Helical" evidence="1">
    <location>
        <begin position="50"/>
        <end position="74"/>
    </location>
</feature>
<protein>
    <submittedName>
        <fullName evidence="3">Phage holin family protein</fullName>
    </submittedName>
</protein>
<dbReference type="InterPro" id="IPR007165">
    <property type="entry name" value="Phage_holin_4_2"/>
</dbReference>
<dbReference type="EMBL" id="QUAV01000004">
    <property type="protein sequence ID" value="TPR24240.1"/>
    <property type="molecule type" value="Genomic_DNA"/>
</dbReference>
<dbReference type="Pfam" id="PF04020">
    <property type="entry name" value="Phage_holin_4_2"/>
    <property type="match status" value="1"/>
</dbReference>
<feature type="transmembrane region" description="Helical" evidence="1">
    <location>
        <begin position="12"/>
        <end position="43"/>
    </location>
</feature>
<dbReference type="Proteomes" id="UP000777560">
    <property type="component" value="Unassembled WGS sequence"/>
</dbReference>
<evidence type="ECO:0000313" key="3">
    <source>
        <dbReference type="EMBL" id="TPR43225.1"/>
    </source>
</evidence>
<dbReference type="PANTHER" id="PTHR37309">
    <property type="entry name" value="SLR0284 PROTEIN"/>
    <property type="match status" value="1"/>
</dbReference>
<dbReference type="EMBL" id="QUBG01000006">
    <property type="protein sequence ID" value="TPR43225.1"/>
    <property type="molecule type" value="Genomic_DNA"/>
</dbReference>
<keyword evidence="1" id="KW-1133">Transmembrane helix</keyword>
<name>A0A2S2JLF0_9LACO</name>
<dbReference type="OrthoDB" id="7205479at2"/>
<keyword evidence="1" id="KW-0812">Transmembrane</keyword>
<evidence type="ECO:0000256" key="1">
    <source>
        <dbReference type="SAM" id="Phobius"/>
    </source>
</evidence>
<dbReference type="GeneID" id="58108797"/>
<keyword evidence="1" id="KW-0472">Membrane</keyword>
<evidence type="ECO:0000313" key="4">
    <source>
        <dbReference type="Proteomes" id="UP000777560"/>
    </source>
</evidence>